<evidence type="ECO:0000313" key="5">
    <source>
        <dbReference type="Proteomes" id="UP000594015"/>
    </source>
</evidence>
<evidence type="ECO:0000313" key="4">
    <source>
        <dbReference type="EMBL" id="QOZ68588.1"/>
    </source>
</evidence>
<protein>
    <submittedName>
        <fullName evidence="4">VCBS repeat-containing protein</fullName>
    </submittedName>
</protein>
<keyword evidence="3" id="KW-0325">Glycoprotein</keyword>
<dbReference type="InterPro" id="IPR028994">
    <property type="entry name" value="Integrin_alpha_N"/>
</dbReference>
<dbReference type="PANTHER" id="PTHR46580">
    <property type="entry name" value="SENSOR KINASE-RELATED"/>
    <property type="match status" value="1"/>
</dbReference>
<dbReference type="Pfam" id="PF13517">
    <property type="entry name" value="FG-GAP_3"/>
    <property type="match status" value="3"/>
</dbReference>
<dbReference type="EMBL" id="CP030050">
    <property type="protein sequence ID" value="QOZ68588.1"/>
    <property type="molecule type" value="Genomic_DNA"/>
</dbReference>
<evidence type="ECO:0000256" key="3">
    <source>
        <dbReference type="ARBA" id="ARBA00023180"/>
    </source>
</evidence>
<gene>
    <name evidence="4" type="ORF">WN72_21380</name>
</gene>
<reference evidence="4 5" key="1">
    <citation type="submission" date="2018-06" db="EMBL/GenBank/DDBJ databases">
        <title>Comparative genomics of Bradyrhizobium nodulating Arachidis hypogaea.</title>
        <authorList>
            <person name="Li Y."/>
        </authorList>
    </citation>
    <scope>NUCLEOTIDE SEQUENCE [LARGE SCALE GENOMIC DNA]</scope>
    <source>
        <strain evidence="4 5">CCBAU 051107</strain>
    </source>
</reference>
<dbReference type="Proteomes" id="UP000594015">
    <property type="component" value="Chromosome"/>
</dbReference>
<dbReference type="SUPFAM" id="SSF69318">
    <property type="entry name" value="Integrin alpha N-terminal domain"/>
    <property type="match status" value="2"/>
</dbReference>
<dbReference type="PANTHER" id="PTHR46580:SF2">
    <property type="entry name" value="MAM DOMAIN-CONTAINING PROTEIN"/>
    <property type="match status" value="1"/>
</dbReference>
<dbReference type="KEGG" id="barh:WN72_21380"/>
<dbReference type="AlphaFoldDB" id="A0AAE7TH69"/>
<evidence type="ECO:0000256" key="1">
    <source>
        <dbReference type="ARBA" id="ARBA00022729"/>
    </source>
</evidence>
<keyword evidence="2" id="KW-0677">Repeat</keyword>
<dbReference type="InterPro" id="IPR013519">
    <property type="entry name" value="Int_alpha_beta-p"/>
</dbReference>
<dbReference type="Gene3D" id="2.130.10.130">
    <property type="entry name" value="Integrin alpha, N-terminal"/>
    <property type="match status" value="1"/>
</dbReference>
<evidence type="ECO:0000256" key="2">
    <source>
        <dbReference type="ARBA" id="ARBA00022737"/>
    </source>
</evidence>
<dbReference type="InterPro" id="IPR013517">
    <property type="entry name" value="FG-GAP"/>
</dbReference>
<dbReference type="SMART" id="SM00191">
    <property type="entry name" value="Int_alpha"/>
    <property type="match status" value="3"/>
</dbReference>
<sequence length="1241" mass="125243">MATSPPTFGTQTSYATATSPQSVAIGDVNGDGRPDLVSANRGSNTVSVLLGNGDGTFQAQTAYAAGNAPNAVAVGDVNGDGRLDIVEGGLNGGTVVLIGNGDGTFRSPISYASPGASTSIVLADLNGDGRSDVVELNQFYGVTLMLNNGDGSFGAPRTILNQYQGDAGVLSLAVGDLNGDGRPDLAAGQWDYKVSILLGNGDGTFQAQHDYTTPYVNPYVTIGDVNGDGRPDVGGGNMLFLGNGDGTFTVATHLVDGPGGIHPAPINFPDSQVLLDLNGDGRPDAASSVYGQSYVSNQLGNGDGTFGPGGTYAVGQGNQPVVAADLNGDGRPDLVVPNSATNSLSVLINTGPTRVVSVTASQAYGLVHPGDTVTFTIAMNRAVTITGGTPTLTLNDGGIAIYDAAATAALGDPAKLVFSYTVGASDLPVNGLSFVRGDQNGSQIVDAAGVGPDLSGTFAASFAAIQVATPPTTVTSVVASPTDGVEHVGDTMTFTVTMSRAVTVTGQTLTFTLNDGGVAVYDAAATAALGDPAKMVFNYTVGAADLPVYGLSFVRGDQNGTVIVDGMGRGPDFSGMFTASFAGIQVETPPTIVTSVVASPSNGVEHVGDTVVFTVTMSRAVTVTGDGLTFTLNDGGIAVYDAAATAALGDPTKMVFSYTVGATDLPVSGLSFVRGDQNGSVIVDGMGRGPDFSGIFAVLFSGIQVGPVAPAVLTAGPELQAASVNGAAVAELTGGNFAIAWLDGSTVHAQILAPDGTKVGAETVAQMPFPLLAAPGAHPSVTALANGGFAVAWAASYPGLGVPYAGVEIQLFAPNGLPAGAPFHVETESGQLGFNLGYPGLQVQLPTPSVAALADGSLVVTWVHRDTLNGDAILRSQTFDTNGTMIGNQVDAVLDKSGGSSPALARFADGSFVAVWNQLTLQINPVGTPPEEVKRPGFVAQIFDAQGNKIGAEIAVNSTIGYAFTSNPNVAVLSTGGFVVTWEEERYNGAAVTDVIMAQQFDAGGTKIGYQIRIDAMIVPIDAFVESQPKVTALADGNFAIMWQGASSTGGTVVKAQLFDAYQQSPVGSEVAINVQATQDQVHPQLLASQDGGFAIGWSDVNGEKVQVYAANQPVTTIAAGTTLEIPSASTAKLAFAPGGATLQLDNSDGFAGSITGFGQGDRIDLSDIAFSSGGATLGYSANASNSGGHLTVSDGPHIASLTLLGQYAATSFVLTSDGHGGTLITAAQDAANQSQLAAHA</sequence>
<organism evidence="4 5">
    <name type="scientific">Bradyrhizobium arachidis</name>
    <dbReference type="NCBI Taxonomy" id="858423"/>
    <lineage>
        <taxon>Bacteria</taxon>
        <taxon>Pseudomonadati</taxon>
        <taxon>Pseudomonadota</taxon>
        <taxon>Alphaproteobacteria</taxon>
        <taxon>Hyphomicrobiales</taxon>
        <taxon>Nitrobacteraceae</taxon>
        <taxon>Bradyrhizobium</taxon>
    </lineage>
</organism>
<keyword evidence="1" id="KW-0732">Signal</keyword>
<accession>A0AAE7TH69</accession>
<dbReference type="Gene3D" id="2.30.30.100">
    <property type="match status" value="1"/>
</dbReference>
<name>A0AAE7TH69_9BRAD</name>
<proteinExistence type="predicted"/>
<dbReference type="RefSeq" id="WP_092216734.1">
    <property type="nucleotide sequence ID" value="NZ_CP030050.1"/>
</dbReference>